<evidence type="ECO:0000256" key="3">
    <source>
        <dbReference type="ARBA" id="ARBA00035479"/>
    </source>
</evidence>
<dbReference type="NCBIfam" id="NF004612">
    <property type="entry name" value="PRK05943.1"/>
    <property type="match status" value="1"/>
</dbReference>
<dbReference type="SUPFAM" id="SSF50715">
    <property type="entry name" value="Ribosomal protein L25-like"/>
    <property type="match status" value="1"/>
</dbReference>
<dbReference type="STRING" id="98804.BTSPAZIEG_0096"/>
<keyword evidence="6" id="KW-1185">Reference proteome</keyword>
<keyword evidence="2" id="KW-0687">Ribonucleoprotein</keyword>
<dbReference type="InterPro" id="IPR011035">
    <property type="entry name" value="Ribosomal_bL25/Gln-tRNA_synth"/>
</dbReference>
<dbReference type="InterPro" id="IPR020056">
    <property type="entry name" value="Rbsml_bL25/Gln-tRNA_synth_N"/>
</dbReference>
<dbReference type="PATRIC" id="fig|98804.3.peg.87"/>
<dbReference type="InterPro" id="IPR029751">
    <property type="entry name" value="Ribosomal_L25_dom"/>
</dbReference>
<dbReference type="RefSeq" id="WP_075472399.1">
    <property type="nucleotide sequence ID" value="NZ_CP135003.1"/>
</dbReference>
<protein>
    <recommendedName>
        <fullName evidence="3">50S ribosomal protein L25</fullName>
    </recommendedName>
</protein>
<reference evidence="6" key="1">
    <citation type="submission" date="2015-10" db="EMBL/GenBank/DDBJ databases">
        <authorList>
            <person name="Manzano-Marin A."/>
            <person name="Manzano-Marin A."/>
        </authorList>
    </citation>
    <scope>NUCLEOTIDE SEQUENCE [LARGE SCALE GENOMIC DNA]</scope>
    <source>
        <strain evidence="6">BTs</strain>
    </source>
</reference>
<dbReference type="Proteomes" id="UP000243633">
    <property type="component" value="Chromosome 1"/>
</dbReference>
<feature type="domain" description="Large ribosomal subunit protein bL25 L25" evidence="4">
    <location>
        <begin position="9"/>
        <end position="94"/>
    </location>
</feature>
<dbReference type="GO" id="GO:0003735">
    <property type="term" value="F:structural constituent of ribosome"/>
    <property type="evidence" value="ECO:0007669"/>
    <property type="project" value="InterPro"/>
</dbReference>
<dbReference type="Gene3D" id="2.40.240.10">
    <property type="entry name" value="Ribosomal Protein L25, Chain P"/>
    <property type="match status" value="1"/>
</dbReference>
<evidence type="ECO:0000313" key="5">
    <source>
        <dbReference type="EMBL" id="CUR53077.1"/>
    </source>
</evidence>
<sequence>MITLKTDIKTKSGTQYNRLMRKFYNKIPAIIYGFKNNNITISIFLNHNDFLNAQKKKNFYVLPLCLLLENKKYIVKIKEIQRHPIKSKILHIDFLHISK</sequence>
<proteinExistence type="predicted"/>
<keyword evidence="1 5" id="KW-0689">Ribosomal protein</keyword>
<dbReference type="GO" id="GO:0006412">
    <property type="term" value="P:translation"/>
    <property type="evidence" value="ECO:0007669"/>
    <property type="project" value="InterPro"/>
</dbReference>
<name>A0A160SVT4_BUCTT</name>
<dbReference type="CDD" id="cd00495">
    <property type="entry name" value="Ribosomal_L25_TL5_CTC"/>
    <property type="match status" value="1"/>
</dbReference>
<dbReference type="EMBL" id="LN890285">
    <property type="protein sequence ID" value="CUR53077.1"/>
    <property type="molecule type" value="Genomic_DNA"/>
</dbReference>
<evidence type="ECO:0000313" key="6">
    <source>
        <dbReference type="Proteomes" id="UP000243633"/>
    </source>
</evidence>
<dbReference type="GO" id="GO:0005840">
    <property type="term" value="C:ribosome"/>
    <property type="evidence" value="ECO:0007669"/>
    <property type="project" value="UniProtKB-KW"/>
</dbReference>
<accession>A0A160SVT4</accession>
<dbReference type="Pfam" id="PF01386">
    <property type="entry name" value="Ribosomal_L25p"/>
    <property type="match status" value="1"/>
</dbReference>
<evidence type="ECO:0000259" key="4">
    <source>
        <dbReference type="Pfam" id="PF01386"/>
    </source>
</evidence>
<evidence type="ECO:0000256" key="1">
    <source>
        <dbReference type="ARBA" id="ARBA00022980"/>
    </source>
</evidence>
<evidence type="ECO:0000256" key="2">
    <source>
        <dbReference type="ARBA" id="ARBA00023274"/>
    </source>
</evidence>
<dbReference type="GO" id="GO:1990904">
    <property type="term" value="C:ribonucleoprotein complex"/>
    <property type="evidence" value="ECO:0007669"/>
    <property type="project" value="UniProtKB-KW"/>
</dbReference>
<dbReference type="OrthoDB" id="9806411at2"/>
<gene>
    <name evidence="5" type="primary">rplY</name>
    <name evidence="5" type="ORF">BTSPAZIEG_0096</name>
</gene>
<organism evidence="5 6">
    <name type="scientific">Buchnera aphidicola subsp. Tuberolachnus salignus</name>
    <dbReference type="NCBI Taxonomy" id="98804"/>
    <lineage>
        <taxon>Bacteria</taxon>
        <taxon>Pseudomonadati</taxon>
        <taxon>Pseudomonadota</taxon>
        <taxon>Gammaproteobacteria</taxon>
        <taxon>Enterobacterales</taxon>
        <taxon>Erwiniaceae</taxon>
        <taxon>Buchnera</taxon>
    </lineage>
</organism>
<dbReference type="AlphaFoldDB" id="A0A160SVT4"/>